<dbReference type="Pfam" id="PF14602">
    <property type="entry name" value="Hexapep_2"/>
    <property type="match status" value="1"/>
</dbReference>
<dbReference type="InterPro" id="IPR011004">
    <property type="entry name" value="Trimer_LpxA-like_sf"/>
</dbReference>
<keyword evidence="2" id="KW-0677">Repeat</keyword>
<dbReference type="CDD" id="cd04647">
    <property type="entry name" value="LbH_MAT_like"/>
    <property type="match status" value="1"/>
</dbReference>
<keyword evidence="1" id="KW-0808">Transferase</keyword>
<dbReference type="InterPro" id="IPR001451">
    <property type="entry name" value="Hexapep"/>
</dbReference>
<keyword evidence="5" id="KW-1185">Reference proteome</keyword>
<dbReference type="RefSeq" id="WP_214545107.1">
    <property type="nucleotide sequence ID" value="NZ_JAHEWS010000020.1"/>
</dbReference>
<evidence type="ECO:0000256" key="1">
    <source>
        <dbReference type="ARBA" id="ARBA00022679"/>
    </source>
</evidence>
<dbReference type="Gene3D" id="2.160.10.10">
    <property type="entry name" value="Hexapeptide repeat proteins"/>
    <property type="match status" value="1"/>
</dbReference>
<name>A0ABS5VGV7_9MICO</name>
<dbReference type="SUPFAM" id="SSF51161">
    <property type="entry name" value="Trimeric LpxA-like enzymes"/>
    <property type="match status" value="1"/>
</dbReference>
<dbReference type="Proteomes" id="UP001519641">
    <property type="component" value="Unassembled WGS sequence"/>
</dbReference>
<evidence type="ECO:0000256" key="3">
    <source>
        <dbReference type="SAM" id="MobiDB-lite"/>
    </source>
</evidence>
<keyword evidence="4" id="KW-0012">Acyltransferase</keyword>
<comment type="caution">
    <text evidence="4">The sequence shown here is derived from an EMBL/GenBank/DDBJ whole genome shotgun (WGS) entry which is preliminary data.</text>
</comment>
<proteinExistence type="predicted"/>
<evidence type="ECO:0000256" key="2">
    <source>
        <dbReference type="ARBA" id="ARBA00022737"/>
    </source>
</evidence>
<protein>
    <submittedName>
        <fullName evidence="4">Acyltransferase</fullName>
    </submittedName>
</protein>
<dbReference type="PANTHER" id="PTHR43300">
    <property type="entry name" value="ACETYLTRANSFERASE"/>
    <property type="match status" value="1"/>
</dbReference>
<evidence type="ECO:0000313" key="5">
    <source>
        <dbReference type="Proteomes" id="UP001519641"/>
    </source>
</evidence>
<dbReference type="InterPro" id="IPR018357">
    <property type="entry name" value="Hexapep_transf_CS"/>
</dbReference>
<dbReference type="InterPro" id="IPR050179">
    <property type="entry name" value="Trans_hexapeptide_repeat"/>
</dbReference>
<sequence>MRNRVPLRIPRPWVFAVVSRVAGGDVAARRLGVEVGSGCRIYSCRVASEYSMVSIGNDTTISVDVLFVTHDGTGWLYRDERGRRYRYAPVRVGDRCFIGARATLMPGVRIGSDSVVAAGAVVTRSVPDGSIVGGVPAKVIGRTSDLMAKIAAWPAEDDKRGRSAAERIASIAESHQPLG</sequence>
<reference evidence="4 5" key="1">
    <citation type="submission" date="2021-05" db="EMBL/GenBank/DDBJ databases">
        <title>Whole genome sequence of Curtobacterium flaccumfaciens pv. flaccumfaciens strain CFBP 8819.</title>
        <authorList>
            <person name="Osdaghi E."/>
            <person name="Taghouti G."/>
            <person name="Portier P."/>
            <person name="Fazliarab A."/>
            <person name="Taghavi S.M."/>
            <person name="Briand M."/>
            <person name="Le-Saux M."/>
            <person name="Jacques M.-A."/>
        </authorList>
    </citation>
    <scope>NUCLEOTIDE SEQUENCE [LARGE SCALE GENOMIC DNA]</scope>
    <source>
        <strain evidence="4 5">CFBP 8819</strain>
    </source>
</reference>
<feature type="compositionally biased region" description="Low complexity" evidence="3">
    <location>
        <begin position="166"/>
        <end position="179"/>
    </location>
</feature>
<dbReference type="EMBL" id="JAHEWS010000020">
    <property type="protein sequence ID" value="MBT1588734.1"/>
    <property type="molecule type" value="Genomic_DNA"/>
</dbReference>
<dbReference type="PROSITE" id="PS00101">
    <property type="entry name" value="HEXAPEP_TRANSFERASES"/>
    <property type="match status" value="1"/>
</dbReference>
<organism evidence="4 5">
    <name type="scientific">Curtobacterium aurantiacum</name>
    <dbReference type="NCBI Taxonomy" id="3236919"/>
    <lineage>
        <taxon>Bacteria</taxon>
        <taxon>Bacillati</taxon>
        <taxon>Actinomycetota</taxon>
        <taxon>Actinomycetes</taxon>
        <taxon>Micrococcales</taxon>
        <taxon>Microbacteriaceae</taxon>
        <taxon>Curtobacterium</taxon>
    </lineage>
</organism>
<gene>
    <name evidence="4" type="ORF">KK097_13010</name>
</gene>
<evidence type="ECO:0000313" key="4">
    <source>
        <dbReference type="EMBL" id="MBT1588734.1"/>
    </source>
</evidence>
<feature type="region of interest" description="Disordered" evidence="3">
    <location>
        <begin position="158"/>
        <end position="179"/>
    </location>
</feature>
<dbReference type="GO" id="GO:0016746">
    <property type="term" value="F:acyltransferase activity"/>
    <property type="evidence" value="ECO:0007669"/>
    <property type="project" value="UniProtKB-KW"/>
</dbReference>
<accession>A0ABS5VGV7</accession>